<accession>A0A095CE52</accession>
<dbReference type="InterPro" id="IPR008979">
    <property type="entry name" value="Galactose-bd-like_sf"/>
</dbReference>
<dbReference type="GO" id="GO:0005634">
    <property type="term" value="C:nucleus"/>
    <property type="evidence" value="ECO:0007669"/>
    <property type="project" value="TreeGrafter"/>
</dbReference>
<evidence type="ECO:0000313" key="5">
    <source>
        <dbReference type="Proteomes" id="UP000029445"/>
    </source>
</evidence>
<evidence type="ECO:0000256" key="1">
    <source>
        <dbReference type="ARBA" id="ARBA00025788"/>
    </source>
</evidence>
<feature type="compositionally biased region" description="Polar residues" evidence="2">
    <location>
        <begin position="221"/>
        <end position="232"/>
    </location>
</feature>
<dbReference type="GO" id="GO:0005737">
    <property type="term" value="C:cytoplasm"/>
    <property type="evidence" value="ECO:0007669"/>
    <property type="project" value="UniProtKB-ARBA"/>
</dbReference>
<dbReference type="FunFam" id="2.60.120.470:FF:000006">
    <property type="entry name" value="Unplaced genomic scaffold supercont1.1, whole genome shotgun sequence"/>
    <property type="match status" value="1"/>
</dbReference>
<dbReference type="InterPro" id="IPR037047">
    <property type="entry name" value="PITH_dom_sf"/>
</dbReference>
<dbReference type="RefSeq" id="XP_062883560.1">
    <property type="nucleotide sequence ID" value="XM_063027605.1"/>
</dbReference>
<comment type="similarity">
    <text evidence="1">Belongs to the PITHD1 family.</text>
</comment>
<dbReference type="Gene3D" id="2.60.120.470">
    <property type="entry name" value="PITH domain"/>
    <property type="match status" value="1"/>
</dbReference>
<dbReference type="Pfam" id="PF06201">
    <property type="entry name" value="PITH"/>
    <property type="match status" value="1"/>
</dbReference>
<sequence>MNCADDLTTDDLSGNVTTEVLERVSAGEGATINLWSHIDRDNVTGLNLEDPSSAPFVIKTWDDRLDQEQFVESGVDDDLIIHIPFITSVRLRTLCILPPAPDHPHRSTRLRLYANQPHCPDFGDLESMTPVMDIDTSQPPAGIRRLPDGRRDVEEWPLKVQKLANVFSVTLLFTEASTSQRSQVYFIGLKGVPPKHTMDMSKLGTIPTEKSADQSVDGVAQKQTNHNTTTTR</sequence>
<dbReference type="Proteomes" id="UP000029445">
    <property type="component" value="Chromosome 1"/>
</dbReference>
<evidence type="ECO:0000256" key="2">
    <source>
        <dbReference type="SAM" id="MobiDB-lite"/>
    </source>
</evidence>
<protein>
    <recommendedName>
        <fullName evidence="3">PITH domain-containing protein</fullName>
    </recommendedName>
</protein>
<dbReference type="GeneID" id="88179880"/>
<dbReference type="KEGG" id="cdeu:CNBG_3607"/>
<dbReference type="InterPro" id="IPR010400">
    <property type="entry name" value="PITH_dom"/>
</dbReference>
<dbReference type="PROSITE" id="PS51532">
    <property type="entry name" value="PITH"/>
    <property type="match status" value="1"/>
</dbReference>
<keyword evidence="5" id="KW-1185">Reference proteome</keyword>
<feature type="region of interest" description="Disordered" evidence="2">
    <location>
        <begin position="209"/>
        <end position="232"/>
    </location>
</feature>
<dbReference type="SUPFAM" id="SSF49785">
    <property type="entry name" value="Galactose-binding domain-like"/>
    <property type="match status" value="1"/>
</dbReference>
<organism evidence="4 5">
    <name type="scientific">Cryptococcus deuterogattii (strain R265)</name>
    <name type="common">Cryptococcus gattii VGII (strain R265)</name>
    <dbReference type="NCBI Taxonomy" id="294750"/>
    <lineage>
        <taxon>Eukaryota</taxon>
        <taxon>Fungi</taxon>
        <taxon>Dikarya</taxon>
        <taxon>Basidiomycota</taxon>
        <taxon>Agaricomycotina</taxon>
        <taxon>Tremellomycetes</taxon>
        <taxon>Tremellales</taxon>
        <taxon>Cryptococcaceae</taxon>
        <taxon>Cryptococcus</taxon>
        <taxon>Cryptococcus gattii species complex</taxon>
    </lineage>
</organism>
<gene>
    <name evidence="4" type="ORF">CNBG_3607</name>
</gene>
<evidence type="ECO:0000313" key="4">
    <source>
        <dbReference type="EMBL" id="KGB77769.1"/>
    </source>
</evidence>
<name>A0A095CE52_CRYD2</name>
<dbReference type="EMBL" id="CP025759">
    <property type="protein sequence ID" value="KGB77769.1"/>
    <property type="molecule type" value="Genomic_DNA"/>
</dbReference>
<reference evidence="4 5" key="1">
    <citation type="journal article" date="2011" name="MBio">
        <title>Genome variation in Cryptococcus gattii, an emerging pathogen of immunocompetent hosts.</title>
        <authorList>
            <person name="D'Souza C.A."/>
            <person name="Kronstad J.W."/>
            <person name="Taylor G."/>
            <person name="Warren R."/>
            <person name="Yuen M."/>
            <person name="Hu G."/>
            <person name="Jung W.H."/>
            <person name="Sham A."/>
            <person name="Kidd S.E."/>
            <person name="Tangen K."/>
            <person name="Lee N."/>
            <person name="Zeilmaker T."/>
            <person name="Sawkins J."/>
            <person name="McVicker G."/>
            <person name="Shah S."/>
            <person name="Gnerre S."/>
            <person name="Griggs A."/>
            <person name="Zeng Q."/>
            <person name="Bartlett K."/>
            <person name="Li W."/>
            <person name="Wang X."/>
            <person name="Heitman J."/>
            <person name="Stajich J.E."/>
            <person name="Fraser J.A."/>
            <person name="Meyer W."/>
            <person name="Carter D."/>
            <person name="Schein J."/>
            <person name="Krzywinski M."/>
            <person name="Kwon-Chung K.J."/>
            <person name="Varma A."/>
            <person name="Wang J."/>
            <person name="Brunham R."/>
            <person name="Fyfe M."/>
            <person name="Ouellette B.F."/>
            <person name="Siddiqui A."/>
            <person name="Marra M."/>
            <person name="Jones S."/>
            <person name="Holt R."/>
            <person name="Birren B.W."/>
            <person name="Galagan J.E."/>
            <person name="Cuomo C.A."/>
        </authorList>
    </citation>
    <scope>NUCLEOTIDE SEQUENCE [LARGE SCALE GENOMIC DNA]</scope>
    <source>
        <strain evidence="4 5">R265</strain>
    </source>
</reference>
<dbReference type="InterPro" id="IPR045099">
    <property type="entry name" value="PITH1-like"/>
</dbReference>
<dbReference type="PANTHER" id="PTHR12175">
    <property type="entry name" value="AD039 HT014 THIOREDOXIN FAMILY TRP26"/>
    <property type="match status" value="1"/>
</dbReference>
<dbReference type="AlphaFoldDB" id="A0A095CE52"/>
<evidence type="ECO:0000259" key="3">
    <source>
        <dbReference type="PROSITE" id="PS51532"/>
    </source>
</evidence>
<dbReference type="PANTHER" id="PTHR12175:SF1">
    <property type="entry name" value="PITH DOMAIN-CONTAINING PROTEIN 1"/>
    <property type="match status" value="1"/>
</dbReference>
<dbReference type="VEuPathDB" id="FungiDB:CNBG_3607"/>
<reference evidence="4 5" key="2">
    <citation type="journal article" date="2018" name="Proc. Natl. Acad. Sci.">
        <title>RNAi is a critical determinant of centromere evolution in closely related fungi.</title>
        <authorList>
            <person name="Yadav V."/>
            <person name="Sun S."/>
            <person name="Billmyre R.B."/>
            <person name="Thimmappa B.C."/>
            <person name="Shea T."/>
            <person name="Lintner R."/>
            <person name="Bakkeren G."/>
            <person name="Cuomo C.A."/>
            <person name="Heitman J."/>
            <person name="Sanyal K."/>
        </authorList>
    </citation>
    <scope>NUCLEOTIDE SEQUENCE [LARGE SCALE GENOMIC DNA]</scope>
    <source>
        <strain evidence="4 5">R265</strain>
    </source>
</reference>
<dbReference type="OrthoDB" id="2635at2759"/>
<dbReference type="OMA" id="DRDNVHG"/>
<feature type="domain" description="PITH" evidence="3">
    <location>
        <begin position="23"/>
        <end position="209"/>
    </location>
</feature>
<proteinExistence type="inferred from homology"/>
<dbReference type="HOGENOM" id="CLU_072377_2_1_1"/>